<protein>
    <submittedName>
        <fullName evidence="1">Uncharacterized protein</fullName>
    </submittedName>
</protein>
<name>A0ACC2W007_9TREE</name>
<comment type="caution">
    <text evidence="1">The sequence shown here is derived from an EMBL/GenBank/DDBJ whole genome shotgun (WGS) entry which is preliminary data.</text>
</comment>
<dbReference type="Proteomes" id="UP001230649">
    <property type="component" value="Unassembled WGS sequence"/>
</dbReference>
<reference evidence="1" key="1">
    <citation type="submission" date="2023-04" db="EMBL/GenBank/DDBJ databases">
        <title>Draft Genome sequencing of Naganishia species isolated from polar environments using Oxford Nanopore Technology.</title>
        <authorList>
            <person name="Leo P."/>
            <person name="Venkateswaran K."/>
        </authorList>
    </citation>
    <scope>NUCLEOTIDE SEQUENCE</scope>
    <source>
        <strain evidence="1">MNA-CCFEE 5262</strain>
    </source>
</reference>
<keyword evidence="2" id="KW-1185">Reference proteome</keyword>
<evidence type="ECO:0000313" key="2">
    <source>
        <dbReference type="Proteomes" id="UP001230649"/>
    </source>
</evidence>
<gene>
    <name evidence="1" type="ORF">QFC20_004463</name>
</gene>
<proteinExistence type="predicted"/>
<evidence type="ECO:0000313" key="1">
    <source>
        <dbReference type="EMBL" id="KAJ9104691.1"/>
    </source>
</evidence>
<organism evidence="1 2">
    <name type="scientific">Naganishia adeliensis</name>
    <dbReference type="NCBI Taxonomy" id="92952"/>
    <lineage>
        <taxon>Eukaryota</taxon>
        <taxon>Fungi</taxon>
        <taxon>Dikarya</taxon>
        <taxon>Basidiomycota</taxon>
        <taxon>Agaricomycotina</taxon>
        <taxon>Tremellomycetes</taxon>
        <taxon>Filobasidiales</taxon>
        <taxon>Filobasidiaceae</taxon>
        <taxon>Naganishia</taxon>
    </lineage>
</organism>
<accession>A0ACC2W007</accession>
<sequence>MTTRHDFYQTDTHLIVSIYKKGVPADKVRVEAKPNQVDVSVDDERILNLSPLSGCINPESISHAVYGTKLRRGMQIELKLPKATAGHWSSLVGAPPNGPTITQPQVEVKQPVADASKGQKATSKKKNWDSLAKEIENADEEPHNTPDDFFKSLYGDLDPDSRRAMLKSYQESNGTVLSTNWGEVGQKYQAPQPPDGMEVRKN</sequence>
<dbReference type="EMBL" id="JASBWS010000052">
    <property type="protein sequence ID" value="KAJ9104691.1"/>
    <property type="molecule type" value="Genomic_DNA"/>
</dbReference>